<dbReference type="Proteomes" id="UP000002526">
    <property type="component" value="Chromosome"/>
</dbReference>
<dbReference type="HOGENOM" id="CLU_224529_0_0_5"/>
<dbReference type="STRING" id="224911.AAV28_04790"/>
<evidence type="ECO:0000313" key="3">
    <source>
        <dbReference type="EMBL" id="BAC46835.1"/>
    </source>
</evidence>
<feature type="chain" id="PRO_5004303008" evidence="2">
    <location>
        <begin position="22"/>
        <end position="4108"/>
    </location>
</feature>
<feature type="region of interest" description="Disordered" evidence="1">
    <location>
        <begin position="1603"/>
        <end position="1625"/>
    </location>
</feature>
<keyword evidence="2" id="KW-0732">Signal</keyword>
<feature type="signal peptide" evidence="2">
    <location>
        <begin position="1"/>
        <end position="21"/>
    </location>
</feature>
<dbReference type="EnsemblBacteria" id="BAC46835">
    <property type="protein sequence ID" value="BAC46835"/>
    <property type="gene ID" value="BAC46835"/>
</dbReference>
<dbReference type="EMBL" id="BA000040">
    <property type="protein sequence ID" value="BAC46835.1"/>
    <property type="molecule type" value="Genomic_DNA"/>
</dbReference>
<evidence type="ECO:0000256" key="1">
    <source>
        <dbReference type="SAM" id="MobiDB-lite"/>
    </source>
</evidence>
<reference evidence="4" key="1">
    <citation type="journal article" date="2002" name="DNA Res.">
        <title>Complete genomic sequence of nitrogen-fixing symbiotic bacterium Bradyrhizobium japonicum USDA110.</title>
        <authorList>
            <person name="Kaneko T."/>
            <person name="Nakamura Y."/>
            <person name="Sato S."/>
            <person name="Minamisawa K."/>
            <person name="Uchiumi T."/>
            <person name="Sasamoto S."/>
            <person name="Watanabe A."/>
            <person name="Idesawa K."/>
            <person name="Iriguchi M."/>
            <person name="Kawashima K."/>
            <person name="Kohara M."/>
            <person name="Matsumoto M."/>
            <person name="Shimpo S."/>
            <person name="Tsuruoka H."/>
            <person name="Wada T."/>
            <person name="Yamada M."/>
            <person name="Tabata S."/>
        </authorList>
    </citation>
    <scope>NUCLEOTIDE SEQUENCE [LARGE SCALE GENOMIC DNA]</scope>
    <source>
        <strain evidence="4">JCM 10833 / BCRC 13528 / IAM 13628 / NBRC 14792 / USDA 110</strain>
    </source>
</reference>
<gene>
    <name evidence="3" type="ordered locus">bll1570</name>
</gene>
<keyword evidence="4" id="KW-1185">Reference proteome</keyword>
<dbReference type="KEGG" id="bja:bll1570"/>
<evidence type="ECO:0000313" key="4">
    <source>
        <dbReference type="Proteomes" id="UP000002526"/>
    </source>
</evidence>
<name>Q89U49_BRADU</name>
<dbReference type="InParanoid" id="Q89U49"/>
<evidence type="ECO:0000256" key="2">
    <source>
        <dbReference type="SAM" id="SignalP"/>
    </source>
</evidence>
<dbReference type="PATRIC" id="fig|224911.5.peg.1618"/>
<accession>Q89U49</accession>
<organism evidence="3 4">
    <name type="scientific">Bradyrhizobium diazoefficiens (strain JCM 10833 / BCRC 13528 / IAM 13628 / NBRC 14792 / USDA 110)</name>
    <dbReference type="NCBI Taxonomy" id="224911"/>
    <lineage>
        <taxon>Bacteria</taxon>
        <taxon>Pseudomonadati</taxon>
        <taxon>Pseudomonadota</taxon>
        <taxon>Alphaproteobacteria</taxon>
        <taxon>Hyphomicrobiales</taxon>
        <taxon>Nitrobacteraceae</taxon>
        <taxon>Bradyrhizobium</taxon>
    </lineage>
</organism>
<dbReference type="OrthoDB" id="8166466at2"/>
<proteinExistence type="predicted"/>
<dbReference type="eggNOG" id="COG2911">
    <property type="taxonomic scope" value="Bacteria"/>
</dbReference>
<protein>
    <submittedName>
        <fullName evidence="3">Bll1570 protein</fullName>
    </submittedName>
</protein>
<sequence length="4108" mass="441551">MPTPGAWMAASIIFFSGATNALTIAGLTPNDPFKVEEILVTTPQGSGRIKINPFVIPSHASQTPGHPLESILIEDADVALDPWKLKSWSQIQKDIKSLRDSAAFALAAAAEAERDTLRQALQGVSIDLAAAGFFGISGIPFAAAGAFEAHLGIDIAAFDPGQDDTPLLTATLTGTGQISVPNQITRADVRFEVSLTRNEVVDLLPSISLHPLPQFPALHLRWPKIPWPQLSWPALDLSGLINLFKFDLPIPKLDLGKWPISIRWATAPKPTLAINAQKQLEITTSPAQRGDGTLIYESAGHTTDIAAINGFGITLDAAGTLSLAGKVIPTGVPPIDLPATTIEKPDALPFKIELAASELSLAMPPVDLSNPTAVGVTATLNMPRILVRAKNDPALLIAVHAAYSQTFDTLTGNSSGQLTALEIVEPYPVKLVALAAQEAADLAQALVRFVSALHVQGPNVPDLSNVLKVLERFADMMAAAVRWLAQQAGSAASSLLGVAEAVAEVLAKLMRMLWDAIKALGTSGPGIAIVVEVRLDARSYALRQIVITPAWVNAPGGNFSGQELGLSIDIPLDWQPMLLVELDGSPSVALMAVPPVGSLATLGTDLWLSRDAGVEAVRDTDPDGKRADKRLIQATAKFNTTTAIAVIRLSGGKAQFMQACKATVQATPIMPPAGTSLPAGLMVARMTGAITYSPLDWASVDVNIEAQTDRLLPFLQSSKQSTPKFVDALGQYIQVTAKKSAVPVGNGAFDLPISVTLKIKDANVDFDLNVHIDLTNFSVRLSGGDKVRIFGEASKSDFSLLGLNGNIVLNAPRSADWPAGKFPFFGLDFSSGDVRLSLAPEARLDLAYGQVASGGRGIVFHVDELGMSRSGLDLAAKVDRDTPVQLAGVDMPFRFDGGGLSIKNSEIQAFSIKGSGQLPPELVGEANATISISMGRGSDGSLIVQSAEAKLDKANDPIVCHATRFVLTITALGLEFQNFTGNGAGYHFYFTLTGTAVFQPREGEFTDGLLKYLGSITITLDKAPLARDSSMLLRAIKFQVAVVPAKRFNFFNLFNFELRGIGFHPASPAFGGKPALSISGQVNFVEAGDIVSPRIDFHELWIAPPKAGQSLPQIRFDGLTLGIRFGGAASIEGTAMTVDDTLPSLYSPGALPKDVTVHGFLASGKLTIKGWGAMSAAMGFLELRKPGGDLRQAFFLYGEADDLSIEIPTPVGPIYLREVGFGFGYRFTLAAFNRADQVTNVKDLIKVLDDISKYQGNLASVKSWEPEAEGNRVTLALRGLITIESASEETEYNADGEKELPNPILFDIVAALRSDFTFFLNARVWIARNYADWHDSSVNDGWRNNPTLRGYVYLSVPRKEFLGRLIADGTGDVEGTHPKLPAPLVKAMKNIRWSATTYIRPGLFHQEFGWPYELGFTFEERQSGGSFQIVCEGGLINRIEDGSMLYGIAFRARGYAQFGGQVGGRSFGASVAARADFAIDAKFIAYISVKRFSETLFYGSIAFDISLSLQVRVWLEFSVGFTDIHLEVGFSISLTISIALEAAATPNSIAARGAASVAVGAFGRHIRLGIGFAINPGRLDEARARVERFMQLGLTVAMPDAEKGIAPPAPELPRGPSAADADQAANDALDKHDAVTAPAPGAAPTAQGRPLQPTAYWAMLFPVAGDQGTGDDERFVMVFVPRDHTETGLDTNKLPTSRDGQSFSSFYPPPTIFESGGGVYPTALRISTRTKADGTPLMTPVDLFRLDAESGKQPIQFGTPPATPVPLTYNLDWKIAVSGGEALPMGRFLSQCFIRQPNAAGAADLNEPLNTHIKADRERLPDNRESAAQVLTEAGRDQINLGIEYRAANDIEERRSAAIASLCDSAARLAAGADASWQAGAAEVGLDIRTMGIAFVVKRGDIDKLFERASADDLPRVANFNVDSAVSSIVPLDGNVHLFNPPERMFRERAPRLADPVIEATASGIRLDWDLEPAFGASTGVWNDPEFNLKHYRIERVVTTPDSVDSQYKPMRITTKAAGPMRLVRDPVTANFVWRFVRPNAQFVDDLSDLPDELRRLLLPPSNIPASKPGGPPANIPNPPPNVLRYVVVPVDTAGTDGPPTPLVLQTEAVKPARKSVSRAVLHFEYRGSKDQVIADVTSTASFIPTFTLGIDDAADHPAADPKKRNDLKSPRSYVVRVRNELAVPIGLYGSDAVSDARARPSAADFAIKRPTDRDFVITLTDGVLPGPDAGKVKEPSFDDPTGVVAAALPPKPGYMIDNLDGFREAIGAKRTARNRLDSGPIGVRFAIQPKLDLGLKGVEPPWCPMDATILIDLTGVATKDNLPAVAAPVEVFEHPVKIESAPLLSEDLDGDAGRVTILHPDKDATLAQLLGWNDGSTGTPPVRRMRDAARRVATKVRWNARPAASDTLAADHSAKRSALYFGGYDIFELDVAGEAEGATSAPAALSLRYPFSNSTVDANPGTALRIHTVDGTMDAIYVGGDLAALDRLDDSGDAAKGQIRLVQIDNLANALTFDLKLCVRARGYRKLIVEPVRGKPPFANGKILALIFTRDPPAGHLARVQALPPSLARLDPAEIIDFAKLEAHYPSETSRLLASSSIRQGAWYSPAESFLVWPERILRRSLAINVDEPLLTELLSNGRPERIAVALKISDQLSGEVRRLLADGAEEILHPEGLKAQWTAAVLRELFQNLVWNANAPDIRAAFEANPAPFRNARITVRALKPGATGAPDIVLGSTDWQIDLDPPVHPVLADVIDWARYQTAPRLRLRYPQLDLAKPAIEAIETWLSDPATNIGPSVQFSIADWSGLVPALGFQLGQDFQFPPAGQITELRLEVPKGKTAASRTDIVNQIMTAISRLALRLDGVQVAALGAQQAAAKLVINLGATPGTPGPGPQPFKIAAQTRPGPRYRRYEPVLEQSPKIGAKEVAGWFDETPVQRDPYGWSIMRSLGLAAGLKLYDTEARDYVPPADALEILRTAFDEILRRYPLTDFGSPFVDIVTHAGGTMSLASFDGGMSGVAANEVAALLDDKALSLVQISLRPTVDRFAGAWVDSGDERGGSRQPIDKVVAYFAIKSAFPDRTDKAKIQIDLNGLNPAQGLVAIAEVIDLSSGLAKPPIVTLIAKADTGDAVKTLREAMLDGAGEQQTLEIDASKLKKGDIAALARVTVNLADAAAVFGQPTGAAWVTGADIEQVASPDDCKVQPFGRFPEMTARRYSALAGPGGHKSLLDAIKRFRSYALRRLPDGWPNATDEPTVVARIPEWTRRFIEHGPASRPERTKMPLFAIAEVTRPDPWRVGVAGDGTMEVLFTHDDRKRRLKRYAVRPYGRYEAFTDALTHATDPDVPPKPPRLGGAWVDVLADSTDAQQKFENNWSQRFFDVVIPRSEPLAPPVLVDARRIEILPPTAATDPAPRKVLEFLYSRHPEEVLSEANVTVEGALSFETVSFGFWREFPMQSWANDLQANIDTTEAFGGWDHRPAPFKLIDSSDEFGGLAQLPPPQGKTDFVPGRYTDGWRGALALRTEALPFFFRTHVAAFASAGVVVSEPVVATIEEGHYELALPWRPSVPPKPGDINAPTPPPDWCVKRLNNPDRVWVTFRLPLARLFDSMPQDSRKVWLQANNIPDVFMLPDPVARYEIGVVATDDAGLSAASAELDIIGQQRPVIPVPGQPAAASGYRMNLVGPLFDPSSPTSPPVEPPAVNGICWKLYPSVLVKGDATLPSEKFAPSIATTDPTSGGGDPLRKFVLAPEDFGAAGIWPVVAPTTTLTFEVHVPAVNTGWPAFTAAVAAWRDVYQDYRAIVGAKDIWEFLDLWARTNWPPPADQPRQFTTAAFAAGLPWPSTLPADVSTTQTGGWTWPTLASSAGGITQRQSVRALIPRTGYNAADFKTMISGPICAEMRRVVAARKEAKSRFANYSPLNTVLPADPAVLPASGSIAKAAYRLATTKTLPSSVDVIVAIPITVDTRAAGTYAKINALILAVEARDFTATAILDLGAFEDGVAAVLEMHLPCQALSDPSIVAALGDLDGNAMARLRVCSLLLRQPPDDGERKSIMDAINQLASDPQEDKAGLVKFVDRCLADQIFGSGRSPRVKVYRGTAVPLFDPIARAGA</sequence>